<dbReference type="InterPro" id="IPR045761">
    <property type="entry name" value="ODP_dom"/>
</dbReference>
<dbReference type="Proteomes" id="UP000198507">
    <property type="component" value="Unassembled WGS sequence"/>
</dbReference>
<name>A0A1I0DZT5_9ACTN</name>
<evidence type="ECO:0000313" key="2">
    <source>
        <dbReference type="EMBL" id="SET38209.1"/>
    </source>
</evidence>
<accession>A0A1I0DZT5</accession>
<dbReference type="EMBL" id="FOIE01000004">
    <property type="protein sequence ID" value="SET38209.1"/>
    <property type="molecule type" value="Genomic_DNA"/>
</dbReference>
<dbReference type="SUPFAM" id="SSF56281">
    <property type="entry name" value="Metallo-hydrolase/oxidoreductase"/>
    <property type="match status" value="1"/>
</dbReference>
<evidence type="ECO:0000313" key="3">
    <source>
        <dbReference type="Proteomes" id="UP000198507"/>
    </source>
</evidence>
<protein>
    <recommendedName>
        <fullName evidence="1">ODP domain-containing protein</fullName>
    </recommendedName>
</protein>
<gene>
    <name evidence="2" type="ORF">SAMN04488546_2261</name>
</gene>
<dbReference type="Pfam" id="PF19583">
    <property type="entry name" value="ODP"/>
    <property type="match status" value="1"/>
</dbReference>
<dbReference type="AlphaFoldDB" id="A0A1I0DZT5"/>
<proteinExistence type="predicted"/>
<organism evidence="2 3">
    <name type="scientific">Geodermatophilus poikilotrophus</name>
    <dbReference type="NCBI Taxonomy" id="1333667"/>
    <lineage>
        <taxon>Bacteria</taxon>
        <taxon>Bacillati</taxon>
        <taxon>Actinomycetota</taxon>
        <taxon>Actinomycetes</taxon>
        <taxon>Geodermatophilales</taxon>
        <taxon>Geodermatophilaceae</taxon>
        <taxon>Geodermatophilus</taxon>
    </lineage>
</organism>
<dbReference type="OrthoDB" id="9800607at2"/>
<sequence length="249" mass="26254">METQLTEIAPDVYRLSTYVSDADILFNQFLVTADEPLLFHTGPRALFPLVSAAVERVVPVSSLRWITFGHVEADECGAMNLWLAAAPRAEVAHGALGCAVSVADLADRPPRPLQDGEVIDLGGRRIRRIETPHVPHGWDAGLVYEETTGTLLCGDLFTAVGAGPAITEQEITGPALAAEDLFGATCLTPATGPTIRALAELQPTTLGLMHGPAFTGDCAQALADLGDAYDQRLAVEGARLHGPVAPRGS</sequence>
<evidence type="ECO:0000259" key="1">
    <source>
        <dbReference type="Pfam" id="PF19583"/>
    </source>
</evidence>
<dbReference type="Gene3D" id="3.60.15.10">
    <property type="entry name" value="Ribonuclease Z/Hydroxyacylglutathione hydrolase-like"/>
    <property type="match status" value="1"/>
</dbReference>
<dbReference type="RefSeq" id="WP_091443803.1">
    <property type="nucleotide sequence ID" value="NZ_FOIE01000004.1"/>
</dbReference>
<feature type="domain" description="ODP" evidence="1">
    <location>
        <begin position="26"/>
        <end position="161"/>
    </location>
</feature>
<reference evidence="3" key="1">
    <citation type="submission" date="2016-10" db="EMBL/GenBank/DDBJ databases">
        <authorList>
            <person name="Varghese N."/>
            <person name="Submissions S."/>
        </authorList>
    </citation>
    <scope>NUCLEOTIDE SEQUENCE [LARGE SCALE GENOMIC DNA]</scope>
    <source>
        <strain evidence="3">DSM 44209</strain>
    </source>
</reference>
<dbReference type="InterPro" id="IPR036866">
    <property type="entry name" value="RibonucZ/Hydroxyglut_hydro"/>
</dbReference>
<keyword evidence="3" id="KW-1185">Reference proteome</keyword>